<organism evidence="3 4">
    <name type="scientific">Rhizomicrobium palustre</name>
    <dbReference type="NCBI Taxonomy" id="189966"/>
    <lineage>
        <taxon>Bacteria</taxon>
        <taxon>Pseudomonadati</taxon>
        <taxon>Pseudomonadota</taxon>
        <taxon>Alphaproteobacteria</taxon>
        <taxon>Micropepsales</taxon>
        <taxon>Micropepsaceae</taxon>
        <taxon>Rhizomicrobium</taxon>
    </lineage>
</organism>
<dbReference type="Proteomes" id="UP000570514">
    <property type="component" value="Unassembled WGS sequence"/>
</dbReference>
<comment type="caution">
    <text evidence="3">The sequence shown here is derived from an EMBL/GenBank/DDBJ whole genome shotgun (WGS) entry which is preliminary data.</text>
</comment>
<reference evidence="3 4" key="1">
    <citation type="submission" date="2020-03" db="EMBL/GenBank/DDBJ databases">
        <title>Genomic Encyclopedia of Type Strains, Phase IV (KMG-IV): sequencing the most valuable type-strain genomes for metagenomic binning, comparative biology and taxonomic classification.</title>
        <authorList>
            <person name="Goeker M."/>
        </authorList>
    </citation>
    <scope>NUCLEOTIDE SEQUENCE [LARGE SCALE GENOMIC DNA]</scope>
    <source>
        <strain evidence="3 4">DSM 19867</strain>
    </source>
</reference>
<dbReference type="Pfam" id="PF02470">
    <property type="entry name" value="MlaD"/>
    <property type="match status" value="1"/>
</dbReference>
<protein>
    <submittedName>
        <fullName evidence="3">Phospholipid/cholesterol/gamma-HCH transport system substrate-binding protein</fullName>
    </submittedName>
</protein>
<dbReference type="PANTHER" id="PTHR36698:SF2">
    <property type="entry name" value="MCE_MLAD DOMAIN-CONTAINING PROTEIN"/>
    <property type="match status" value="1"/>
</dbReference>
<dbReference type="RefSeq" id="WP_167080715.1">
    <property type="nucleotide sequence ID" value="NZ_BAAADC010000001.1"/>
</dbReference>
<proteinExistence type="predicted"/>
<feature type="transmembrane region" description="Helical" evidence="1">
    <location>
        <begin position="7"/>
        <end position="29"/>
    </location>
</feature>
<evidence type="ECO:0000313" key="4">
    <source>
        <dbReference type="Proteomes" id="UP000570514"/>
    </source>
</evidence>
<dbReference type="PANTHER" id="PTHR36698">
    <property type="entry name" value="BLL5892 PROTEIN"/>
    <property type="match status" value="1"/>
</dbReference>
<evidence type="ECO:0000256" key="1">
    <source>
        <dbReference type="SAM" id="Phobius"/>
    </source>
</evidence>
<keyword evidence="4" id="KW-1185">Reference proteome</keyword>
<feature type="domain" description="Mce/MlaD" evidence="2">
    <location>
        <begin position="46"/>
        <end position="116"/>
    </location>
</feature>
<dbReference type="EMBL" id="JAASRM010000001">
    <property type="protein sequence ID" value="NIK87270.1"/>
    <property type="molecule type" value="Genomic_DNA"/>
</dbReference>
<dbReference type="InterPro" id="IPR003399">
    <property type="entry name" value="Mce/MlaD"/>
</dbReference>
<keyword evidence="1" id="KW-0472">Membrane</keyword>
<gene>
    <name evidence="3" type="ORF">FHS83_000588</name>
</gene>
<dbReference type="PROSITE" id="PS51257">
    <property type="entry name" value="PROKAR_LIPOPROTEIN"/>
    <property type="match status" value="1"/>
</dbReference>
<accession>A0A846MW53</accession>
<keyword evidence="1" id="KW-1133">Transmembrane helix</keyword>
<name>A0A846MW53_9PROT</name>
<evidence type="ECO:0000259" key="2">
    <source>
        <dbReference type="Pfam" id="PF02470"/>
    </source>
</evidence>
<evidence type="ECO:0000313" key="3">
    <source>
        <dbReference type="EMBL" id="NIK87270.1"/>
    </source>
</evidence>
<keyword evidence="1" id="KW-0812">Transmembrane</keyword>
<sequence length="282" mass="30020">METKANYVAVGAFVMACLVALVITVLWLAGFQYSHEYVYYRTYFHGPVTGLGKGTAVRYNGIDVGRVDNLQFDPNDPQIVVATLQVQPGLNIRTDSTTSIEPQGLTGGSYVEISGGTKNAALLQPPPGESVAEIKSSPSALQKLTQGAPELLAKLNNIADRLMAVVSDENQKHLTNTLASLDKTTSALAARSGDIDTTLANLAAASKELPGTIATANQSLKKVGKLADDADDFVKGDGLAELSGLIADTRRAVSSLNRLTDELDRQPTKLIFGDRRKGYTPQ</sequence>
<dbReference type="AlphaFoldDB" id="A0A846MW53"/>